<organism evidence="1">
    <name type="scientific">gut metagenome</name>
    <dbReference type="NCBI Taxonomy" id="749906"/>
    <lineage>
        <taxon>unclassified sequences</taxon>
        <taxon>metagenomes</taxon>
        <taxon>organismal metagenomes</taxon>
    </lineage>
</organism>
<dbReference type="EMBL" id="AMCI01001884">
    <property type="protein sequence ID" value="EJX04203.1"/>
    <property type="molecule type" value="Genomic_DNA"/>
</dbReference>
<reference evidence="1" key="1">
    <citation type="journal article" date="2012" name="PLoS ONE">
        <title>Gene sets for utilization of primary and secondary nutrition supplies in the distal gut of endangered iberian lynx.</title>
        <authorList>
            <person name="Alcaide M."/>
            <person name="Messina E."/>
            <person name="Richter M."/>
            <person name="Bargiela R."/>
            <person name="Peplies J."/>
            <person name="Huws S.A."/>
            <person name="Newbold C.J."/>
            <person name="Golyshin P.N."/>
            <person name="Simon M.A."/>
            <person name="Lopez G."/>
            <person name="Yakimov M.M."/>
            <person name="Ferrer M."/>
        </authorList>
    </citation>
    <scope>NUCLEOTIDE SEQUENCE</scope>
</reference>
<accession>J9GP99</accession>
<name>J9GP99_9ZZZZ</name>
<evidence type="ECO:0000313" key="1">
    <source>
        <dbReference type="EMBL" id="EJX04203.1"/>
    </source>
</evidence>
<comment type="caution">
    <text evidence="1">The sequence shown here is derived from an EMBL/GenBank/DDBJ whole genome shotgun (WGS) entry which is preliminary data.</text>
</comment>
<dbReference type="AlphaFoldDB" id="J9GP99"/>
<sequence>MLYPQSWLILYSLPLPHPQSSFEKRHLPCNLLPFHLYFSYDKRVS</sequence>
<gene>
    <name evidence="1" type="ORF">EVA_07690</name>
</gene>
<protein>
    <submittedName>
        <fullName evidence="1">Uncharacterized protein</fullName>
    </submittedName>
</protein>
<proteinExistence type="predicted"/>